<gene>
    <name evidence="4" type="ORF">DH2020_045748</name>
</gene>
<dbReference type="Gene3D" id="3.30.420.10">
    <property type="entry name" value="Ribonuclease H-like superfamily/Ribonuclease H"/>
    <property type="match status" value="1"/>
</dbReference>
<dbReference type="PANTHER" id="PTHR13620:SF105">
    <property type="entry name" value="OS01G0737700 PROTEIN"/>
    <property type="match status" value="1"/>
</dbReference>
<dbReference type="SUPFAM" id="SSF53098">
    <property type="entry name" value="Ribonuclease H-like"/>
    <property type="match status" value="1"/>
</dbReference>
<feature type="domain" description="3'-5' exonuclease" evidence="3">
    <location>
        <begin position="29"/>
        <end position="213"/>
    </location>
</feature>
<evidence type="ECO:0000256" key="2">
    <source>
        <dbReference type="ARBA" id="ARBA00022801"/>
    </source>
</evidence>
<sequence length="213" mass="24433">MAIYITNHDLPYNTHNTYDVFFFGDTIFTTVTNDNATVTDWISDVKSIHRHRLRSLIVGLDIEWRPSFTRYRQNRVATLQLCVGRRCLFYQIIHSSGHIPESLTDFLSEDFTFVGVGIKSDLEKLDDDYGIGSDARSVELGRLAADWYDEKELKNAGLKQLASLVLGKDVEKPSGVTMSHWDNRWLTDDQVQYACVDAFLSFEIGRCLNAFDY</sequence>
<dbReference type="InterPro" id="IPR002562">
    <property type="entry name" value="3'-5'_exonuclease_dom"/>
</dbReference>
<protein>
    <recommendedName>
        <fullName evidence="3">3'-5' exonuclease domain-containing protein</fullName>
    </recommendedName>
</protein>
<keyword evidence="5" id="KW-1185">Reference proteome</keyword>
<proteinExistence type="predicted"/>
<keyword evidence="2" id="KW-0378">Hydrolase</keyword>
<accession>A0ABR0UE80</accession>
<evidence type="ECO:0000313" key="5">
    <source>
        <dbReference type="Proteomes" id="UP001318860"/>
    </source>
</evidence>
<dbReference type="Proteomes" id="UP001318860">
    <property type="component" value="Unassembled WGS sequence"/>
</dbReference>
<dbReference type="SMART" id="SM00474">
    <property type="entry name" value="35EXOc"/>
    <property type="match status" value="1"/>
</dbReference>
<dbReference type="CDD" id="cd06141">
    <property type="entry name" value="WRN_exo"/>
    <property type="match status" value="1"/>
</dbReference>
<organism evidence="4 5">
    <name type="scientific">Rehmannia glutinosa</name>
    <name type="common">Chinese foxglove</name>
    <dbReference type="NCBI Taxonomy" id="99300"/>
    <lineage>
        <taxon>Eukaryota</taxon>
        <taxon>Viridiplantae</taxon>
        <taxon>Streptophyta</taxon>
        <taxon>Embryophyta</taxon>
        <taxon>Tracheophyta</taxon>
        <taxon>Spermatophyta</taxon>
        <taxon>Magnoliopsida</taxon>
        <taxon>eudicotyledons</taxon>
        <taxon>Gunneridae</taxon>
        <taxon>Pentapetalae</taxon>
        <taxon>asterids</taxon>
        <taxon>lamiids</taxon>
        <taxon>Lamiales</taxon>
        <taxon>Orobanchaceae</taxon>
        <taxon>Rehmannieae</taxon>
        <taxon>Rehmannia</taxon>
    </lineage>
</organism>
<evidence type="ECO:0000256" key="1">
    <source>
        <dbReference type="ARBA" id="ARBA00022722"/>
    </source>
</evidence>
<name>A0ABR0UE80_REHGL</name>
<dbReference type="InterPro" id="IPR012337">
    <property type="entry name" value="RNaseH-like_sf"/>
</dbReference>
<dbReference type="InterPro" id="IPR036397">
    <property type="entry name" value="RNaseH_sf"/>
</dbReference>
<dbReference type="PANTHER" id="PTHR13620">
    <property type="entry name" value="3-5 EXONUCLEASE"/>
    <property type="match status" value="1"/>
</dbReference>
<comment type="caution">
    <text evidence="4">The sequence shown here is derived from an EMBL/GenBank/DDBJ whole genome shotgun (WGS) entry which is preliminary data.</text>
</comment>
<evidence type="ECO:0000259" key="3">
    <source>
        <dbReference type="SMART" id="SM00474"/>
    </source>
</evidence>
<dbReference type="EMBL" id="JABTTQ020003067">
    <property type="protein sequence ID" value="KAK6120490.1"/>
    <property type="molecule type" value="Genomic_DNA"/>
</dbReference>
<evidence type="ECO:0000313" key="4">
    <source>
        <dbReference type="EMBL" id="KAK6120490.1"/>
    </source>
</evidence>
<keyword evidence="1" id="KW-0540">Nuclease</keyword>
<dbReference type="InterPro" id="IPR051132">
    <property type="entry name" value="3-5_Exonuclease_domain"/>
</dbReference>
<reference evidence="4 5" key="1">
    <citation type="journal article" date="2021" name="Comput. Struct. Biotechnol. J.">
        <title>De novo genome assembly of the potent medicinal plant Rehmannia glutinosa using nanopore technology.</title>
        <authorList>
            <person name="Ma L."/>
            <person name="Dong C."/>
            <person name="Song C."/>
            <person name="Wang X."/>
            <person name="Zheng X."/>
            <person name="Niu Y."/>
            <person name="Chen S."/>
            <person name="Feng W."/>
        </authorList>
    </citation>
    <scope>NUCLEOTIDE SEQUENCE [LARGE SCALE GENOMIC DNA]</scope>
    <source>
        <strain evidence="4">DH-2019</strain>
    </source>
</reference>
<dbReference type="Pfam" id="PF01612">
    <property type="entry name" value="DNA_pol_A_exo1"/>
    <property type="match status" value="1"/>
</dbReference>